<dbReference type="Proteomes" id="UP000005940">
    <property type="component" value="Chromosome"/>
</dbReference>
<name>I2MUD9_STRT9</name>
<accession>I2MUD9</accession>
<evidence type="ECO:0000313" key="1">
    <source>
        <dbReference type="EMBL" id="QKM70930.1"/>
    </source>
</evidence>
<keyword evidence="2" id="KW-1185">Reference proteome</keyword>
<protein>
    <recommendedName>
        <fullName evidence="3">GerMN domain-containing protein</fullName>
    </recommendedName>
</protein>
<proteinExistence type="predicted"/>
<evidence type="ECO:0000313" key="2">
    <source>
        <dbReference type="Proteomes" id="UP000005940"/>
    </source>
</evidence>
<evidence type="ECO:0008006" key="3">
    <source>
        <dbReference type="Google" id="ProtNLM"/>
    </source>
</evidence>
<sequence>MKPPRRTVALTATVLTAALLTGCGVRPTGVLDGGESVGGLTTGHRLYFVSQQGRLEAVPRPATRNESVEDPNGVIKGLLVGPNKPETEAGLTTLVGADDYSLRIGAKLSNGQVYVSVPHITLSLSSVEDRNLLGQLVCSIARSRAVLSGGKVRTDAVRVTVQTGDGRSKKYGCAELMG</sequence>
<dbReference type="EMBL" id="CP029159">
    <property type="protein sequence ID" value="QKM70930.1"/>
    <property type="molecule type" value="Genomic_DNA"/>
</dbReference>
<dbReference type="AlphaFoldDB" id="I2MUD9"/>
<reference evidence="1 2" key="1">
    <citation type="journal article" date="2012" name="J. Bacteriol.">
        <title>Draft genome of Streptomyces tsukubaensis NRRL 18488, the producer of the clinically important immunosuppressant tacrolimus (FK506).</title>
        <authorList>
            <person name="Barreiro C."/>
            <person name="Prieto C."/>
            <person name="Sola-Landa A."/>
            <person name="Solera E."/>
            <person name="Martinez-Castro M."/>
            <person name="Perez-Redondo R."/>
            <person name="Garcia-Estrada C."/>
            <person name="Aparicio J.F."/>
            <person name="Fernandez-Martinez L.T."/>
            <person name="Santos-Aberturas J."/>
            <person name="Salehi-Najafabadi Z."/>
            <person name="Rodriguez-Garcia A."/>
            <person name="Tauch A."/>
            <person name="Martin J.F."/>
        </authorList>
    </citation>
    <scope>NUCLEOTIDE SEQUENCE [LARGE SCALE GENOMIC DNA]</scope>
    <source>
        <strain evidence="2">DSM 42081 / NBRC 108919 / NRRL 18488 / 9993</strain>
    </source>
</reference>
<dbReference type="RefSeq" id="WP_006350649.1">
    <property type="nucleotide sequence ID" value="NZ_CP029159.1"/>
</dbReference>
<organism evidence="1 2">
    <name type="scientific">Streptomyces tsukubensis (strain DSM 42081 / NBRC 108919 / NRRL 18488 / 9993)</name>
    <dbReference type="NCBI Taxonomy" id="1114943"/>
    <lineage>
        <taxon>Bacteria</taxon>
        <taxon>Bacillati</taxon>
        <taxon>Actinomycetota</taxon>
        <taxon>Actinomycetes</taxon>
        <taxon>Kitasatosporales</taxon>
        <taxon>Streptomycetaceae</taxon>
        <taxon>Streptomyces</taxon>
    </lineage>
</organism>
<dbReference type="PROSITE" id="PS51257">
    <property type="entry name" value="PROKAR_LIPOPROTEIN"/>
    <property type="match status" value="1"/>
</dbReference>
<gene>
    <name evidence="1" type="ORF">STSU_031135</name>
</gene>